<sequence>MRKTLTDRERLDLVKKYRMSGLNTTEFCKVNDLKRGTFRDWVRAYNHLQGDFVRLPELDDEPGKVYEENNVRVNMLKSEEIKRKSAHFTRFDHSIVVIELKGLKLTTSLEQTLAILDRIYDRL</sequence>
<dbReference type="RefSeq" id="WP_262097080.1">
    <property type="nucleotide sequence ID" value="NZ_JAOEGN010000033.1"/>
</dbReference>
<protein>
    <recommendedName>
        <fullName evidence="3">Transposase</fullName>
    </recommendedName>
</protein>
<reference evidence="2" key="1">
    <citation type="submission" date="2023-07" db="EMBL/GenBank/DDBJ databases">
        <title>Novel Mycoplasma species identified in domestic and wild animals.</title>
        <authorList>
            <person name="Volokhov D.V."/>
            <person name="Furtak V.A."/>
            <person name="Zagorodnyaya T.A."/>
        </authorList>
    </citation>
    <scope>NUCLEOTIDE SEQUENCE [LARGE SCALE GENOMIC DNA]</scope>
    <source>
        <strain evidence="2">92-19</strain>
    </source>
</reference>
<organism evidence="1 2">
    <name type="scientific">Paracholeplasma vituli</name>
    <dbReference type="NCBI Taxonomy" id="69473"/>
    <lineage>
        <taxon>Bacteria</taxon>
        <taxon>Bacillati</taxon>
        <taxon>Mycoplasmatota</taxon>
        <taxon>Mollicutes</taxon>
        <taxon>Acholeplasmatales</taxon>
        <taxon>Acholeplasmataceae</taxon>
        <taxon>Paracholeplasma</taxon>
    </lineage>
</organism>
<evidence type="ECO:0000313" key="1">
    <source>
        <dbReference type="EMBL" id="MCU0105760.1"/>
    </source>
</evidence>
<gene>
    <name evidence="1" type="ORF">N7603_08890</name>
</gene>
<keyword evidence="2" id="KW-1185">Reference proteome</keyword>
<evidence type="ECO:0008006" key="3">
    <source>
        <dbReference type="Google" id="ProtNLM"/>
    </source>
</evidence>
<name>A0ABT2PXS9_9MOLU</name>
<dbReference type="Proteomes" id="UP001209076">
    <property type="component" value="Unassembled WGS sequence"/>
</dbReference>
<comment type="caution">
    <text evidence="1">The sequence shown here is derived from an EMBL/GenBank/DDBJ whole genome shotgun (WGS) entry which is preliminary data.</text>
</comment>
<dbReference type="EMBL" id="JAOEGN010000033">
    <property type="protein sequence ID" value="MCU0105760.1"/>
    <property type="molecule type" value="Genomic_DNA"/>
</dbReference>
<proteinExistence type="predicted"/>
<accession>A0ABT2PXS9</accession>
<evidence type="ECO:0000313" key="2">
    <source>
        <dbReference type="Proteomes" id="UP001209076"/>
    </source>
</evidence>